<dbReference type="CDD" id="cd06222">
    <property type="entry name" value="RNase_H_like"/>
    <property type="match status" value="1"/>
</dbReference>
<dbReference type="EMBL" id="CAMAPF010000121">
    <property type="protein sequence ID" value="CAH9103258.1"/>
    <property type="molecule type" value="Genomic_DNA"/>
</dbReference>
<dbReference type="GO" id="GO:0003676">
    <property type="term" value="F:nucleic acid binding"/>
    <property type="evidence" value="ECO:0007669"/>
    <property type="project" value="InterPro"/>
</dbReference>
<dbReference type="PANTHER" id="PTHR47074:SF11">
    <property type="entry name" value="REVERSE TRANSCRIPTASE-LIKE PROTEIN"/>
    <property type="match status" value="1"/>
</dbReference>
<evidence type="ECO:0000313" key="3">
    <source>
        <dbReference type="Proteomes" id="UP001152523"/>
    </source>
</evidence>
<gene>
    <name evidence="2" type="ORF">CEPIT_LOCUS16361</name>
</gene>
<keyword evidence="3" id="KW-1185">Reference proteome</keyword>
<name>A0AAV0DJU7_9ASTE</name>
<dbReference type="Proteomes" id="UP001152523">
    <property type="component" value="Unassembled WGS sequence"/>
</dbReference>
<dbReference type="SUPFAM" id="SSF53098">
    <property type="entry name" value="Ribonuclease H-like"/>
    <property type="match status" value="1"/>
</dbReference>
<comment type="caution">
    <text evidence="2">The sequence shown here is derived from an EMBL/GenBank/DDBJ whole genome shotgun (WGS) entry which is preliminary data.</text>
</comment>
<protein>
    <recommendedName>
        <fullName evidence="1">RNase H type-1 domain-containing protein</fullName>
    </recommendedName>
</protein>
<dbReference type="InterPro" id="IPR002156">
    <property type="entry name" value="RNaseH_domain"/>
</dbReference>
<proteinExistence type="predicted"/>
<reference evidence="2" key="1">
    <citation type="submission" date="2022-07" db="EMBL/GenBank/DDBJ databases">
        <authorList>
            <person name="Macas J."/>
            <person name="Novak P."/>
            <person name="Neumann P."/>
        </authorList>
    </citation>
    <scope>NUCLEOTIDE SEQUENCE</scope>
</reference>
<evidence type="ECO:0000313" key="2">
    <source>
        <dbReference type="EMBL" id="CAH9103258.1"/>
    </source>
</evidence>
<dbReference type="GO" id="GO:0004523">
    <property type="term" value="F:RNA-DNA hybrid ribonuclease activity"/>
    <property type="evidence" value="ECO:0007669"/>
    <property type="project" value="InterPro"/>
</dbReference>
<organism evidence="2 3">
    <name type="scientific">Cuscuta epithymum</name>
    <dbReference type="NCBI Taxonomy" id="186058"/>
    <lineage>
        <taxon>Eukaryota</taxon>
        <taxon>Viridiplantae</taxon>
        <taxon>Streptophyta</taxon>
        <taxon>Embryophyta</taxon>
        <taxon>Tracheophyta</taxon>
        <taxon>Spermatophyta</taxon>
        <taxon>Magnoliopsida</taxon>
        <taxon>eudicotyledons</taxon>
        <taxon>Gunneridae</taxon>
        <taxon>Pentapetalae</taxon>
        <taxon>asterids</taxon>
        <taxon>lamiids</taxon>
        <taxon>Solanales</taxon>
        <taxon>Convolvulaceae</taxon>
        <taxon>Cuscuteae</taxon>
        <taxon>Cuscuta</taxon>
        <taxon>Cuscuta subgen. Cuscuta</taxon>
    </lineage>
</organism>
<dbReference type="Gene3D" id="3.30.420.10">
    <property type="entry name" value="Ribonuclease H-like superfamily/Ribonuclease H"/>
    <property type="match status" value="1"/>
</dbReference>
<dbReference type="PANTHER" id="PTHR47074">
    <property type="entry name" value="BNAC02G40300D PROTEIN"/>
    <property type="match status" value="1"/>
</dbReference>
<feature type="domain" description="RNase H type-1" evidence="1">
    <location>
        <begin position="57"/>
        <end position="177"/>
    </location>
</feature>
<sequence>MVWHAEACGVDQIIAVARSVLFGWRAAQEQGRECFNRTERRAAEVWKKPVEGRMKVNVDAATGMDGKRGLAWVVRDAAGQLVAAGAKPWEGNISPKEAEILGVREALSWLKENRWDYVDIESDASQVVSAIYNGGGVAQFGLIVEDVRDLMKDFNSISIAFIRRSANRVAHTLARAAVSLSDSHVWLSIPPTCIMQALSHDFINNT</sequence>
<dbReference type="Pfam" id="PF13456">
    <property type="entry name" value="RVT_3"/>
    <property type="match status" value="1"/>
</dbReference>
<dbReference type="AlphaFoldDB" id="A0AAV0DJU7"/>
<dbReference type="InterPro" id="IPR044730">
    <property type="entry name" value="RNase_H-like_dom_plant"/>
</dbReference>
<dbReference type="InterPro" id="IPR036397">
    <property type="entry name" value="RNaseH_sf"/>
</dbReference>
<evidence type="ECO:0000259" key="1">
    <source>
        <dbReference type="Pfam" id="PF13456"/>
    </source>
</evidence>
<dbReference type="InterPro" id="IPR012337">
    <property type="entry name" value="RNaseH-like_sf"/>
</dbReference>
<dbReference type="InterPro" id="IPR052929">
    <property type="entry name" value="RNase_H-like_EbsB-rel"/>
</dbReference>
<accession>A0AAV0DJU7</accession>